<feature type="non-terminal residue" evidence="1">
    <location>
        <position position="654"/>
    </location>
</feature>
<keyword evidence="2" id="KW-1185">Reference proteome</keyword>
<name>A0AAU9VWD9_9CNID</name>
<feature type="non-terminal residue" evidence="1">
    <location>
        <position position="1"/>
    </location>
</feature>
<organism evidence="1 2">
    <name type="scientific">Pocillopora meandrina</name>
    <dbReference type="NCBI Taxonomy" id="46732"/>
    <lineage>
        <taxon>Eukaryota</taxon>
        <taxon>Metazoa</taxon>
        <taxon>Cnidaria</taxon>
        <taxon>Anthozoa</taxon>
        <taxon>Hexacorallia</taxon>
        <taxon>Scleractinia</taxon>
        <taxon>Astrocoeniina</taxon>
        <taxon>Pocilloporidae</taxon>
        <taxon>Pocillopora</taxon>
    </lineage>
</organism>
<protein>
    <recommendedName>
        <fullName evidence="3">C2H2-type domain-containing protein</fullName>
    </recommendedName>
</protein>
<sequence>TPAIERHEEQVTKLAAFASTPKSLPRQLRPPRISTHYRLSVGSALSVPSSSSQEEHVSMYLPEGERERRNLETLNNAMAVITDGNFTSLPHYVDCKWEALSGASKEEFIIRADEVVSYVLNTIAPSQQEQLWEGVVKRRRSVEDKINNITIDVGLEAILLAYNECSNRLTKTQILSLISDRFSQSELQQLLPGISLRQVKNARKHALEQGRGEPKTRNEIFRCRLNMEKVKDFIEFFSRSTFLQDVAFGTKTLKLSSGERIPIPSVVRTMTASKIIYLYHEECREHDVEPLKERTCFRLLEVCSASKQKSLQGLDNTSTTGEEAFETIASLDRTERGFWHFSAVVHKSNHPDCPVVSASEHTIHTYVVAIDSCKQDWFSVSCILEEVLVCVKESHQSVCRAILRSDNAGCYHCSALLSTINSTSRRSGIEVIRYDFSDPLSGKDLCDRKITPCKQRLRHYVAENHNVESAKDIKKGLESPPGIAGTSIAECKIDQSAMSTGAANNKIPGITKYNNFSLTSKSMRVWQAYNVGEGVDIKGSWHEQDVSGLERIGEWTKKIPRVTQKKYQAKGKHDVTESVNTFSCLEPACIATFKTIEEADEHMDTGHHIMTPEKESIYDNVRRQWAAVTTSVKGAGQKIGRTDYVPVANLRLSK</sequence>
<dbReference type="PANTHER" id="PTHR33845:SF1">
    <property type="entry name" value="C2H2-TYPE DOMAIN-CONTAINING PROTEIN"/>
    <property type="match status" value="1"/>
</dbReference>
<dbReference type="EMBL" id="CALNXJ010000006">
    <property type="protein sequence ID" value="CAH3041112.1"/>
    <property type="molecule type" value="Genomic_DNA"/>
</dbReference>
<dbReference type="Proteomes" id="UP001159428">
    <property type="component" value="Unassembled WGS sequence"/>
</dbReference>
<dbReference type="PANTHER" id="PTHR33845">
    <property type="entry name" value="C2H2-TYPE DOMAIN-CONTAINING PROTEIN"/>
    <property type="match status" value="1"/>
</dbReference>
<proteinExistence type="predicted"/>
<evidence type="ECO:0000313" key="1">
    <source>
        <dbReference type="EMBL" id="CAH3041112.1"/>
    </source>
</evidence>
<gene>
    <name evidence="1" type="ORF">PMEA_00029052</name>
</gene>
<accession>A0AAU9VWD9</accession>
<dbReference type="AlphaFoldDB" id="A0AAU9VWD9"/>
<evidence type="ECO:0000313" key="2">
    <source>
        <dbReference type="Proteomes" id="UP001159428"/>
    </source>
</evidence>
<evidence type="ECO:0008006" key="3">
    <source>
        <dbReference type="Google" id="ProtNLM"/>
    </source>
</evidence>
<reference evidence="1 2" key="1">
    <citation type="submission" date="2022-05" db="EMBL/GenBank/DDBJ databases">
        <authorList>
            <consortium name="Genoscope - CEA"/>
            <person name="William W."/>
        </authorList>
    </citation>
    <scope>NUCLEOTIDE SEQUENCE [LARGE SCALE GENOMIC DNA]</scope>
</reference>
<comment type="caution">
    <text evidence="1">The sequence shown here is derived from an EMBL/GenBank/DDBJ whole genome shotgun (WGS) entry which is preliminary data.</text>
</comment>